<dbReference type="InterPro" id="IPR032780">
    <property type="entry name" value="DNA_pol3_delt_C"/>
</dbReference>
<sequence length="343" mass="39076">MRVYPDQLVRQLSPLKPCYLIFGDDPWLCETSKRTILDQAKREGFEERIALTQEAGFNWRELQDEWNSMSLFASRRIIELHLPQAKPGSEGSSQLQSLMQQENPDILLLITGPKLASEQTKSKWFKQLDEKGIYIPCATPEGPQFQRWLQTRIREAGLNLTQDAQQLLLSLYEGNLLAADQAIQLLQLLSPSSQITAEQLQHYFEDQSRFSVFQLADCLLANQQEKAQHILAQLQAEGTALPILLWGQFKELTTLLQLKQAQEAGTPLQSLWSQFRIWDKRKGLYQGALSRLSLNQIETALASASKIELKLKQQGAEDWTAMSHLCLLYDPKAHAHLSHIELG</sequence>
<dbReference type="EC" id="2.7.7.7" evidence="1 9"/>
<dbReference type="InterPro" id="IPR008921">
    <property type="entry name" value="DNA_pol3_clamp-load_cplx_C"/>
</dbReference>
<feature type="domain" description="DNA polymerase III delta N-terminal" evidence="10">
    <location>
        <begin position="19"/>
        <end position="137"/>
    </location>
</feature>
<dbReference type="NCBIfam" id="TIGR01128">
    <property type="entry name" value="holA"/>
    <property type="match status" value="1"/>
</dbReference>
<name>A0A6L7I1U3_9GAMM</name>
<dbReference type="SUPFAM" id="SSF52540">
    <property type="entry name" value="P-loop containing nucleoside triphosphate hydrolases"/>
    <property type="match status" value="1"/>
</dbReference>
<dbReference type="RefSeq" id="WP_160798105.1">
    <property type="nucleotide sequence ID" value="NZ_CANMWR010000027.1"/>
</dbReference>
<dbReference type="InterPro" id="IPR005790">
    <property type="entry name" value="DNA_polIII_delta"/>
</dbReference>
<dbReference type="Pfam" id="PF06144">
    <property type="entry name" value="DNA_pol3_delta"/>
    <property type="match status" value="1"/>
</dbReference>
<dbReference type="Proteomes" id="UP000474778">
    <property type="component" value="Unassembled WGS sequence"/>
</dbReference>
<dbReference type="GO" id="GO:0003677">
    <property type="term" value="F:DNA binding"/>
    <property type="evidence" value="ECO:0007669"/>
    <property type="project" value="InterPro"/>
</dbReference>
<dbReference type="Gene3D" id="1.10.8.60">
    <property type="match status" value="1"/>
</dbReference>
<dbReference type="InterPro" id="IPR027417">
    <property type="entry name" value="P-loop_NTPase"/>
</dbReference>
<evidence type="ECO:0000256" key="9">
    <source>
        <dbReference type="NCBIfam" id="TIGR01128"/>
    </source>
</evidence>
<keyword evidence="5" id="KW-0235">DNA replication</keyword>
<keyword evidence="6" id="KW-0239">DNA-directed DNA polymerase</keyword>
<keyword evidence="13" id="KW-1185">Reference proteome</keyword>
<keyword evidence="3 12" id="KW-0808">Transferase</keyword>
<dbReference type="GO" id="GO:0009360">
    <property type="term" value="C:DNA polymerase III complex"/>
    <property type="evidence" value="ECO:0007669"/>
    <property type="project" value="UniProtKB-UniRule"/>
</dbReference>
<dbReference type="Gene3D" id="3.40.50.300">
    <property type="entry name" value="P-loop containing nucleotide triphosphate hydrolases"/>
    <property type="match status" value="1"/>
</dbReference>
<dbReference type="CDD" id="cd18138">
    <property type="entry name" value="HLD_clamp_pol_III_delta"/>
    <property type="match status" value="1"/>
</dbReference>
<dbReference type="EMBL" id="WRPA01000016">
    <property type="protein sequence ID" value="MXR70220.1"/>
    <property type="molecule type" value="Genomic_DNA"/>
</dbReference>
<reference evidence="12 13" key="1">
    <citation type="submission" date="2019-12" db="EMBL/GenBank/DDBJ databases">
        <title>Shewanella insulae sp. nov., isolated from a tidal flat.</title>
        <authorList>
            <person name="Yoon J.-H."/>
        </authorList>
    </citation>
    <scope>NUCLEOTIDE SEQUENCE [LARGE SCALE GENOMIC DNA]</scope>
    <source>
        <strain evidence="12 13">JBTF-M18</strain>
    </source>
</reference>
<keyword evidence="4 12" id="KW-0548">Nucleotidyltransferase</keyword>
<feature type="domain" description="DNA polymerase III subunit delta C-terminal" evidence="11">
    <location>
        <begin position="213"/>
        <end position="333"/>
    </location>
</feature>
<comment type="similarity">
    <text evidence="7">Belongs to the DNA polymerase HolA subunit family.</text>
</comment>
<gene>
    <name evidence="12" type="primary">holA</name>
    <name evidence="12" type="ORF">GNT65_16295</name>
</gene>
<evidence type="ECO:0000256" key="5">
    <source>
        <dbReference type="ARBA" id="ARBA00022705"/>
    </source>
</evidence>
<comment type="caution">
    <text evidence="12">The sequence shown here is derived from an EMBL/GenBank/DDBJ whole genome shotgun (WGS) entry which is preliminary data.</text>
</comment>
<protein>
    <recommendedName>
        <fullName evidence="2 9">DNA polymerase III subunit delta</fullName>
        <ecNumber evidence="1 9">2.7.7.7</ecNumber>
    </recommendedName>
</protein>
<evidence type="ECO:0000256" key="2">
    <source>
        <dbReference type="ARBA" id="ARBA00017703"/>
    </source>
</evidence>
<evidence type="ECO:0000256" key="1">
    <source>
        <dbReference type="ARBA" id="ARBA00012417"/>
    </source>
</evidence>
<dbReference type="InterPro" id="IPR010372">
    <property type="entry name" value="DNA_pol3_delta_N"/>
</dbReference>
<dbReference type="PANTHER" id="PTHR34388">
    <property type="entry name" value="DNA POLYMERASE III SUBUNIT DELTA"/>
    <property type="match status" value="1"/>
</dbReference>
<evidence type="ECO:0000256" key="8">
    <source>
        <dbReference type="ARBA" id="ARBA00049244"/>
    </source>
</evidence>
<dbReference type="Gene3D" id="1.20.272.10">
    <property type="match status" value="1"/>
</dbReference>
<evidence type="ECO:0000313" key="13">
    <source>
        <dbReference type="Proteomes" id="UP000474778"/>
    </source>
</evidence>
<evidence type="ECO:0000256" key="4">
    <source>
        <dbReference type="ARBA" id="ARBA00022695"/>
    </source>
</evidence>
<evidence type="ECO:0000256" key="7">
    <source>
        <dbReference type="ARBA" id="ARBA00034754"/>
    </source>
</evidence>
<dbReference type="GO" id="GO:0003887">
    <property type="term" value="F:DNA-directed DNA polymerase activity"/>
    <property type="evidence" value="ECO:0007669"/>
    <property type="project" value="UniProtKB-UniRule"/>
</dbReference>
<evidence type="ECO:0000256" key="3">
    <source>
        <dbReference type="ARBA" id="ARBA00022679"/>
    </source>
</evidence>
<proteinExistence type="inferred from homology"/>
<dbReference type="GO" id="GO:0006261">
    <property type="term" value="P:DNA-templated DNA replication"/>
    <property type="evidence" value="ECO:0007669"/>
    <property type="project" value="TreeGrafter"/>
</dbReference>
<dbReference type="SUPFAM" id="SSF48019">
    <property type="entry name" value="post-AAA+ oligomerization domain-like"/>
    <property type="match status" value="1"/>
</dbReference>
<evidence type="ECO:0000259" key="10">
    <source>
        <dbReference type="Pfam" id="PF06144"/>
    </source>
</evidence>
<dbReference type="AlphaFoldDB" id="A0A6L7I1U3"/>
<evidence type="ECO:0000256" key="6">
    <source>
        <dbReference type="ARBA" id="ARBA00022932"/>
    </source>
</evidence>
<dbReference type="PANTHER" id="PTHR34388:SF1">
    <property type="entry name" value="DNA POLYMERASE III SUBUNIT DELTA"/>
    <property type="match status" value="1"/>
</dbReference>
<evidence type="ECO:0000313" key="12">
    <source>
        <dbReference type="EMBL" id="MXR70220.1"/>
    </source>
</evidence>
<accession>A0A6L7I1U3</accession>
<dbReference type="Pfam" id="PF14840">
    <property type="entry name" value="DNA_pol3_delt_C"/>
    <property type="match status" value="1"/>
</dbReference>
<comment type="catalytic activity">
    <reaction evidence="8">
        <text>DNA(n) + a 2'-deoxyribonucleoside 5'-triphosphate = DNA(n+1) + diphosphate</text>
        <dbReference type="Rhea" id="RHEA:22508"/>
        <dbReference type="Rhea" id="RHEA-COMP:17339"/>
        <dbReference type="Rhea" id="RHEA-COMP:17340"/>
        <dbReference type="ChEBI" id="CHEBI:33019"/>
        <dbReference type="ChEBI" id="CHEBI:61560"/>
        <dbReference type="ChEBI" id="CHEBI:173112"/>
        <dbReference type="EC" id="2.7.7.7"/>
    </reaction>
</comment>
<evidence type="ECO:0000259" key="11">
    <source>
        <dbReference type="Pfam" id="PF14840"/>
    </source>
</evidence>
<organism evidence="12 13">
    <name type="scientific">Shewanella insulae</name>
    <dbReference type="NCBI Taxonomy" id="2681496"/>
    <lineage>
        <taxon>Bacteria</taxon>
        <taxon>Pseudomonadati</taxon>
        <taxon>Pseudomonadota</taxon>
        <taxon>Gammaproteobacteria</taxon>
        <taxon>Alteromonadales</taxon>
        <taxon>Shewanellaceae</taxon>
        <taxon>Shewanella</taxon>
    </lineage>
</organism>